<keyword evidence="1" id="KW-0472">Membrane</keyword>
<evidence type="ECO:0000313" key="2">
    <source>
        <dbReference type="EMBL" id="EIW17352.1"/>
    </source>
</evidence>
<dbReference type="Proteomes" id="UP000004324">
    <property type="component" value="Unassembled WGS sequence"/>
</dbReference>
<organism evidence="2 3">
    <name type="scientific">Pelosinus fermentans B4</name>
    <dbReference type="NCBI Taxonomy" id="1149862"/>
    <lineage>
        <taxon>Bacteria</taxon>
        <taxon>Bacillati</taxon>
        <taxon>Bacillota</taxon>
        <taxon>Negativicutes</taxon>
        <taxon>Selenomonadales</taxon>
        <taxon>Sporomusaceae</taxon>
        <taxon>Pelosinus</taxon>
    </lineage>
</organism>
<dbReference type="RefSeq" id="WP_007935684.1">
    <property type="nucleotide sequence ID" value="NZ_AKVJ01000030.1"/>
</dbReference>
<gene>
    <name evidence="2" type="ORF">FB4_4101</name>
</gene>
<sequence length="293" mass="34221">MTKLTKYQLCMLAGGAVSVFFAYFQQYCENWFGMTEQTQSWLNNSYLCFGYGLIAGVVIIFLYNRVQDNIREQELIKRRRIALRLLRQPLYRLLGALAAMHKATDKHYDMPVDIPIHDLFDENYFKNAIHLDFGKLLYPQYPTLNHFTWFRSFSERVDRLTSVADKVIWKYSDYLETDMVDLLEKLNDSFFAEWAKGLPNSFKRYDEIGLKIPGYYPGRMDGAVPEAFQEFVGNFLTVINNYNCWVDTDKKIKFNSKIASVDLGSALLDQEQLEYQSKSIRESLIARGKIKEG</sequence>
<dbReference type="PATRIC" id="fig|1149862.3.peg.3069"/>
<protein>
    <submittedName>
        <fullName evidence="2">Uncharacterized protein</fullName>
    </submittedName>
</protein>
<comment type="caution">
    <text evidence="2">The sequence shown here is derived from an EMBL/GenBank/DDBJ whole genome shotgun (WGS) entry which is preliminary data.</text>
</comment>
<evidence type="ECO:0000256" key="1">
    <source>
        <dbReference type="SAM" id="Phobius"/>
    </source>
</evidence>
<proteinExistence type="predicted"/>
<keyword evidence="1" id="KW-0812">Transmembrane</keyword>
<keyword evidence="1" id="KW-1133">Transmembrane helix</keyword>
<reference evidence="2 3" key="1">
    <citation type="journal article" date="2012" name="J. Bacteriol.">
        <title>Draft Genome Sequences for Two Metal-Reducing Pelosinus fermentans Strains Isolated from a Cr(VI)-Contaminated Site and for Type Strain R7.</title>
        <authorList>
            <person name="Brown S.D."/>
            <person name="Podar M."/>
            <person name="Klingeman D.M."/>
            <person name="Johnson C.M."/>
            <person name="Yang Z.K."/>
            <person name="Utturkar S.M."/>
            <person name="Land M.L."/>
            <person name="Mosher J.J."/>
            <person name="Hurt R.A.Jr."/>
            <person name="Phelps T.J."/>
            <person name="Palumbo A.V."/>
            <person name="Arkin A.P."/>
            <person name="Hazen T.C."/>
            <person name="Elias D.A."/>
        </authorList>
    </citation>
    <scope>NUCLEOTIDE SEQUENCE [LARGE SCALE GENOMIC DNA]</scope>
    <source>
        <strain evidence="2 3">B4</strain>
    </source>
</reference>
<keyword evidence="3" id="KW-1185">Reference proteome</keyword>
<dbReference type="AlphaFoldDB" id="I9AWV4"/>
<feature type="transmembrane region" description="Helical" evidence="1">
    <location>
        <begin position="44"/>
        <end position="63"/>
    </location>
</feature>
<feature type="transmembrane region" description="Helical" evidence="1">
    <location>
        <begin position="7"/>
        <end position="24"/>
    </location>
</feature>
<accession>I9AWV4</accession>
<evidence type="ECO:0000313" key="3">
    <source>
        <dbReference type="Proteomes" id="UP000004324"/>
    </source>
</evidence>
<dbReference type="EMBL" id="AKVJ01000030">
    <property type="protein sequence ID" value="EIW17352.1"/>
    <property type="molecule type" value="Genomic_DNA"/>
</dbReference>
<name>I9AWV4_9FIRM</name>